<dbReference type="EMBL" id="QHJQ01000001">
    <property type="protein sequence ID" value="PXA05701.1"/>
    <property type="molecule type" value="Genomic_DNA"/>
</dbReference>
<sequence length="158" mass="18237">MKALTCVPVLFLSLVSLIHAQEVPVELPEPSEPPYEVGDLPLKSGYIIKREDAPDLNFRIVNNRMRLYWIDENGLIMEPEVSEVSLRFDERSIRDTVRSYHRLKRLSDDTALGSPYLLIVPHRYYVTLLIKPSGSEELESYRFRYLPAMDEVAPAETD</sequence>
<keyword evidence="1" id="KW-0732">Signal</keyword>
<organism evidence="2 3">
    <name type="scientific">Coraliomargarita sinensis</name>
    <dbReference type="NCBI Taxonomy" id="2174842"/>
    <lineage>
        <taxon>Bacteria</taxon>
        <taxon>Pseudomonadati</taxon>
        <taxon>Verrucomicrobiota</taxon>
        <taxon>Opitutia</taxon>
        <taxon>Puniceicoccales</taxon>
        <taxon>Coraliomargaritaceae</taxon>
        <taxon>Coraliomargarita</taxon>
    </lineage>
</organism>
<evidence type="ECO:0000313" key="3">
    <source>
        <dbReference type="Proteomes" id="UP000247099"/>
    </source>
</evidence>
<dbReference type="InParanoid" id="A0A317ZQK9"/>
<dbReference type="RefSeq" id="WP_110129779.1">
    <property type="nucleotide sequence ID" value="NZ_QHJQ01000001.1"/>
</dbReference>
<protein>
    <submittedName>
        <fullName evidence="2">Uncharacterized protein</fullName>
    </submittedName>
</protein>
<name>A0A317ZQK9_9BACT</name>
<dbReference type="OrthoDB" id="9936969at2"/>
<dbReference type="AlphaFoldDB" id="A0A317ZQK9"/>
<keyword evidence="3" id="KW-1185">Reference proteome</keyword>
<evidence type="ECO:0000256" key="1">
    <source>
        <dbReference type="SAM" id="SignalP"/>
    </source>
</evidence>
<proteinExistence type="predicted"/>
<comment type="caution">
    <text evidence="2">The sequence shown here is derived from an EMBL/GenBank/DDBJ whole genome shotgun (WGS) entry which is preliminary data.</text>
</comment>
<accession>A0A317ZQK9</accession>
<feature type="signal peptide" evidence="1">
    <location>
        <begin position="1"/>
        <end position="20"/>
    </location>
</feature>
<feature type="chain" id="PRO_5016330827" evidence="1">
    <location>
        <begin position="21"/>
        <end position="158"/>
    </location>
</feature>
<reference evidence="2 3" key="1">
    <citation type="submission" date="2018-05" db="EMBL/GenBank/DDBJ databases">
        <title>Coraliomargarita sinensis sp. nov., isolated from a marine solar saltern.</title>
        <authorList>
            <person name="Zhou L.Y."/>
        </authorList>
    </citation>
    <scope>NUCLEOTIDE SEQUENCE [LARGE SCALE GENOMIC DNA]</scope>
    <source>
        <strain evidence="2 3">WN38</strain>
    </source>
</reference>
<gene>
    <name evidence="2" type="ORF">DDZ13_02180</name>
</gene>
<evidence type="ECO:0000313" key="2">
    <source>
        <dbReference type="EMBL" id="PXA05701.1"/>
    </source>
</evidence>
<dbReference type="Proteomes" id="UP000247099">
    <property type="component" value="Unassembled WGS sequence"/>
</dbReference>